<organism evidence="2 3">
    <name type="scientific">Galactobacter valiniphilus</name>
    <dbReference type="NCBI Taxonomy" id="2676122"/>
    <lineage>
        <taxon>Bacteria</taxon>
        <taxon>Bacillati</taxon>
        <taxon>Actinomycetota</taxon>
        <taxon>Actinomycetes</taxon>
        <taxon>Micrococcales</taxon>
        <taxon>Micrococcaceae</taxon>
        <taxon>Galactobacter</taxon>
    </lineage>
</organism>
<keyword evidence="3" id="KW-1185">Reference proteome</keyword>
<proteinExistence type="predicted"/>
<comment type="caution">
    <text evidence="2">The sequence shown here is derived from an EMBL/GenBank/DDBJ whole genome shotgun (WGS) entry which is preliminary data.</text>
</comment>
<gene>
    <name evidence="2" type="ORF">DWB68_15675</name>
</gene>
<sequence>MDGFWHFSGSFWWLVFPFGAASAGLIGRAWKEINKSSRERHERSMERLRLRQRIEASTTGAMNAVLDATILSSATDHGAAARVAALDRIMAEHDSVNTRWLDYELDVTKLIDFPLMTDVREPLTVGYLKAKRLADSLRPADEQLETLGEAAIERYRGAVTDYRVSFDIAEAEAHRVKDRDFSEGERERLELARQLITLSVDRAATPAERQRAYTRARRELDGLLSLSADTVRSMEERTQQAIVPVPPAHGPAGQGR</sequence>
<dbReference type="EMBL" id="QQXK01000061">
    <property type="protein sequence ID" value="RII40870.1"/>
    <property type="molecule type" value="Genomic_DNA"/>
</dbReference>
<dbReference type="RefSeq" id="WP_119426041.1">
    <property type="nucleotide sequence ID" value="NZ_QQXK01000061.1"/>
</dbReference>
<dbReference type="Proteomes" id="UP000265419">
    <property type="component" value="Unassembled WGS sequence"/>
</dbReference>
<accession>A0A399J6R9</accession>
<evidence type="ECO:0000313" key="3">
    <source>
        <dbReference type="Proteomes" id="UP000265419"/>
    </source>
</evidence>
<name>A0A399J6R9_9MICC</name>
<evidence type="ECO:0000313" key="2">
    <source>
        <dbReference type="EMBL" id="RII40870.1"/>
    </source>
</evidence>
<protein>
    <submittedName>
        <fullName evidence="2">Uncharacterized protein</fullName>
    </submittedName>
</protein>
<keyword evidence="1" id="KW-0812">Transmembrane</keyword>
<evidence type="ECO:0000256" key="1">
    <source>
        <dbReference type="SAM" id="Phobius"/>
    </source>
</evidence>
<reference evidence="2 3" key="1">
    <citation type="submission" date="2018-07" db="EMBL/GenBank/DDBJ databases">
        <title>Arthrobacter sp. nov., isolated from raw cow's milk with high bacterial count.</title>
        <authorList>
            <person name="Hahne J."/>
            <person name="Isele D."/>
            <person name="Lipski A."/>
        </authorList>
    </citation>
    <scope>NUCLEOTIDE SEQUENCE [LARGE SCALE GENOMIC DNA]</scope>
    <source>
        <strain evidence="2 3">JZ R-35</strain>
    </source>
</reference>
<feature type="transmembrane region" description="Helical" evidence="1">
    <location>
        <begin position="12"/>
        <end position="30"/>
    </location>
</feature>
<dbReference type="AlphaFoldDB" id="A0A399J6R9"/>
<keyword evidence="1" id="KW-0472">Membrane</keyword>
<keyword evidence="1" id="KW-1133">Transmembrane helix</keyword>